<evidence type="ECO:0000313" key="4">
    <source>
        <dbReference type="Proteomes" id="UP000243525"/>
    </source>
</evidence>
<dbReference type="Proteomes" id="UP000243525">
    <property type="component" value="Unassembled WGS sequence"/>
</dbReference>
<dbReference type="PANTHER" id="PTHR32309:SF13">
    <property type="entry name" value="FERRIC ENTEROBACTIN TRANSPORT PROTEIN FEPE"/>
    <property type="match status" value="1"/>
</dbReference>
<keyword evidence="1" id="KW-0175">Coiled coil</keyword>
<dbReference type="GO" id="GO:0005886">
    <property type="term" value="C:plasma membrane"/>
    <property type="evidence" value="ECO:0007669"/>
    <property type="project" value="TreeGrafter"/>
</dbReference>
<evidence type="ECO:0000313" key="3">
    <source>
        <dbReference type="EMBL" id="PTN04247.1"/>
    </source>
</evidence>
<reference evidence="3 4" key="1">
    <citation type="submission" date="2018-04" db="EMBL/GenBank/DDBJ databases">
        <title>Genomic Encyclopedia of Archaeal and Bacterial Type Strains, Phase II (KMG-II): from individual species to whole genera.</title>
        <authorList>
            <person name="Goeker M."/>
        </authorList>
    </citation>
    <scope>NUCLEOTIDE SEQUENCE [LARGE SCALE GENOMIC DNA]</scope>
    <source>
        <strain evidence="3 4">DSM 28823</strain>
    </source>
</reference>
<protein>
    <recommendedName>
        <fullName evidence="5">Subunit length determinant protein</fullName>
    </recommendedName>
</protein>
<accession>A0A2T5BWZ7</accession>
<dbReference type="InterPro" id="IPR050445">
    <property type="entry name" value="Bact_polysacc_biosynth/exp"/>
</dbReference>
<keyword evidence="2" id="KW-0472">Membrane</keyword>
<comment type="caution">
    <text evidence="3">The sequence shown here is derived from an EMBL/GenBank/DDBJ whole genome shotgun (WGS) entry which is preliminary data.</text>
</comment>
<dbReference type="AlphaFoldDB" id="A0A2T5BWZ7"/>
<keyword evidence="2" id="KW-1133">Transmembrane helix</keyword>
<dbReference type="EMBL" id="QAAD01000033">
    <property type="protein sequence ID" value="PTN04247.1"/>
    <property type="molecule type" value="Genomic_DNA"/>
</dbReference>
<gene>
    <name evidence="3" type="ORF">C8N47_13312</name>
</gene>
<dbReference type="OrthoDB" id="1524741at2"/>
<dbReference type="GO" id="GO:0004713">
    <property type="term" value="F:protein tyrosine kinase activity"/>
    <property type="evidence" value="ECO:0007669"/>
    <property type="project" value="TreeGrafter"/>
</dbReference>
<organism evidence="3 4">
    <name type="scientific">Mangrovibacterium marinum</name>
    <dbReference type="NCBI Taxonomy" id="1639118"/>
    <lineage>
        <taxon>Bacteria</taxon>
        <taxon>Pseudomonadati</taxon>
        <taxon>Bacteroidota</taxon>
        <taxon>Bacteroidia</taxon>
        <taxon>Marinilabiliales</taxon>
        <taxon>Prolixibacteraceae</taxon>
        <taxon>Mangrovibacterium</taxon>
    </lineage>
</organism>
<evidence type="ECO:0000256" key="2">
    <source>
        <dbReference type="SAM" id="Phobius"/>
    </source>
</evidence>
<sequence>MKEYLDSRALFKLLWAWKIHLALLGGAVMLLAVLFSSSLFITPLYKSQARLYPVNARAFSEESESEQMLEVIGSSDLKRKMIETFSLVERYKIDSQSRAVHAKVLKAYDKHVTCVKTRYETVEISILDRDPKMACAMVDSLMSFYNAKMLAMHREKYQGQLAAFQQDMSRKQADIDSLDSRLSAYRQRYGLLDYQSQTEQLTLGYAEALARGASRASVDELKKRLDLLAERGGTFRQMQARMTELLQQREQIGRQLEEILSQINRRENFSVLVEAPFPADKKSYPTRWLIVLASLLSAEFLAVLLILLMDSSNQVKS</sequence>
<proteinExistence type="predicted"/>
<feature type="transmembrane region" description="Helical" evidence="2">
    <location>
        <begin position="21"/>
        <end position="45"/>
    </location>
</feature>
<evidence type="ECO:0000256" key="1">
    <source>
        <dbReference type="SAM" id="Coils"/>
    </source>
</evidence>
<evidence type="ECO:0008006" key="5">
    <source>
        <dbReference type="Google" id="ProtNLM"/>
    </source>
</evidence>
<feature type="coiled-coil region" evidence="1">
    <location>
        <begin position="154"/>
        <end position="188"/>
    </location>
</feature>
<keyword evidence="4" id="KW-1185">Reference proteome</keyword>
<dbReference type="RefSeq" id="WP_107823916.1">
    <property type="nucleotide sequence ID" value="NZ_QAAD01000033.1"/>
</dbReference>
<dbReference type="PANTHER" id="PTHR32309">
    <property type="entry name" value="TYROSINE-PROTEIN KINASE"/>
    <property type="match status" value="1"/>
</dbReference>
<feature type="transmembrane region" description="Helical" evidence="2">
    <location>
        <begin position="288"/>
        <end position="308"/>
    </location>
</feature>
<feature type="coiled-coil region" evidence="1">
    <location>
        <begin position="235"/>
        <end position="262"/>
    </location>
</feature>
<keyword evidence="2" id="KW-0812">Transmembrane</keyword>
<name>A0A2T5BWZ7_9BACT</name>